<organism evidence="1 2">
    <name type="scientific">Azospira oryzae (strain ATCC BAA-33 / DSM 13638 / PS)</name>
    <name type="common">Dechlorosoma suillum</name>
    <dbReference type="NCBI Taxonomy" id="640081"/>
    <lineage>
        <taxon>Bacteria</taxon>
        <taxon>Pseudomonadati</taxon>
        <taxon>Pseudomonadota</taxon>
        <taxon>Betaproteobacteria</taxon>
        <taxon>Rhodocyclales</taxon>
        <taxon>Rhodocyclaceae</taxon>
        <taxon>Azospira</taxon>
    </lineage>
</organism>
<dbReference type="RefSeq" id="WP_014237586.1">
    <property type="nucleotide sequence ID" value="NC_016616.1"/>
</dbReference>
<gene>
    <name evidence="1" type="ordered locus">Dsui_2552</name>
</gene>
<proteinExistence type="predicted"/>
<dbReference type="AlphaFoldDB" id="G8QN63"/>
<dbReference type="EMBL" id="CP003153">
    <property type="protein sequence ID" value="AEV26903.1"/>
    <property type="molecule type" value="Genomic_DNA"/>
</dbReference>
<dbReference type="KEGG" id="dsu:Dsui_2552"/>
<name>G8QN63_AZOOP</name>
<evidence type="ECO:0000313" key="2">
    <source>
        <dbReference type="Proteomes" id="UP000005633"/>
    </source>
</evidence>
<sequence length="91" mass="9808">MHATYAKPQGDGSHAVPLWAVAQEARRHTKTVPAYVVRSCPTCSSHRIIANGPREGQLACLIGIRGASLVGSFDCSLYTPESEAYRLPQAK</sequence>
<dbReference type="Proteomes" id="UP000005633">
    <property type="component" value="Chromosome"/>
</dbReference>
<dbReference type="HOGENOM" id="CLU_2420684_0_0_4"/>
<accession>G8QN63</accession>
<protein>
    <submittedName>
        <fullName evidence="1">Uncharacterized protein</fullName>
    </submittedName>
</protein>
<reference evidence="1 2" key="1">
    <citation type="journal article" date="2012" name="J. Bacteriol.">
        <title>Complete genome sequence of the anaerobic perchlorate-reducing bacterium Azospira suillum strain PS.</title>
        <authorList>
            <person name="Byrne-Bailey K.G."/>
            <person name="Coates J.D."/>
        </authorList>
    </citation>
    <scope>NUCLEOTIDE SEQUENCE [LARGE SCALE GENOMIC DNA]</scope>
    <source>
        <strain evidence="2">ATCC BAA-33 / DSM 13638 / PS</strain>
    </source>
</reference>
<evidence type="ECO:0000313" key="1">
    <source>
        <dbReference type="EMBL" id="AEV26903.1"/>
    </source>
</evidence>
<dbReference type="STRING" id="640081.Dsui_2552"/>